<protein>
    <recommendedName>
        <fullName evidence="3">AbrB/MazE/SpoVT family DNA-binding domain-containing protein</fullName>
    </recommendedName>
</protein>
<comment type="caution">
    <text evidence="1">The sequence shown here is derived from an EMBL/GenBank/DDBJ whole genome shotgun (WGS) entry which is preliminary data.</text>
</comment>
<reference evidence="1 2" key="1">
    <citation type="submission" date="2018-08" db="EMBL/GenBank/DDBJ databases">
        <title>Streptomyces globisporus 1912-4Crt, whole genome shotgun sequence.</title>
        <authorList>
            <person name="Matselyukh B."/>
        </authorList>
    </citation>
    <scope>NUCLEOTIDE SEQUENCE [LARGE SCALE GENOMIC DNA]</scope>
    <source>
        <strain evidence="1 2">1912-4Crt</strain>
    </source>
</reference>
<accession>A0A423V7E0</accession>
<evidence type="ECO:0000313" key="2">
    <source>
        <dbReference type="Proteomes" id="UP000285596"/>
    </source>
</evidence>
<name>A0A423V7E0_STRGL</name>
<dbReference type="EMBL" id="QWFA01000001">
    <property type="protein sequence ID" value="ROV70531.1"/>
    <property type="molecule type" value="Genomic_DNA"/>
</dbReference>
<sequence length="63" mass="6648">MLREPTELEIGEDGRLELPIGVLAEAGLNPGARIVAYSAGDGRIVLRRAEDALTELVTTGSLT</sequence>
<gene>
    <name evidence="1" type="ORF">D3105_00420</name>
</gene>
<dbReference type="RefSeq" id="WP_030125631.1">
    <property type="nucleotide sequence ID" value="NZ_JBFAIY010000005.1"/>
</dbReference>
<evidence type="ECO:0000313" key="1">
    <source>
        <dbReference type="EMBL" id="ROV70531.1"/>
    </source>
</evidence>
<proteinExistence type="predicted"/>
<evidence type="ECO:0008006" key="3">
    <source>
        <dbReference type="Google" id="ProtNLM"/>
    </source>
</evidence>
<dbReference type="AlphaFoldDB" id="A0A423V7E0"/>
<dbReference type="Proteomes" id="UP000285596">
    <property type="component" value="Unassembled WGS sequence"/>
</dbReference>
<organism evidence="1 2">
    <name type="scientific">Streptomyces globisporus</name>
    <dbReference type="NCBI Taxonomy" id="1908"/>
    <lineage>
        <taxon>Bacteria</taxon>
        <taxon>Bacillati</taxon>
        <taxon>Actinomycetota</taxon>
        <taxon>Actinomycetes</taxon>
        <taxon>Kitasatosporales</taxon>
        <taxon>Streptomycetaceae</taxon>
        <taxon>Streptomyces</taxon>
    </lineage>
</organism>